<evidence type="ECO:0000256" key="3">
    <source>
        <dbReference type="ARBA" id="ARBA00023098"/>
    </source>
</evidence>
<feature type="short sequence motif" description="GXGXXG" evidence="4">
    <location>
        <begin position="14"/>
        <end position="19"/>
    </location>
</feature>
<dbReference type="GO" id="GO:0016020">
    <property type="term" value="C:membrane"/>
    <property type="evidence" value="ECO:0007669"/>
    <property type="project" value="TreeGrafter"/>
</dbReference>
<keyword evidence="1 4" id="KW-0378">Hydrolase</keyword>
<comment type="caution">
    <text evidence="7">The sequence shown here is derived from an EMBL/GenBank/DDBJ whole genome shotgun (WGS) entry which is preliminary data.</text>
</comment>
<dbReference type="GeneID" id="63772090"/>
<evidence type="ECO:0000313" key="7">
    <source>
        <dbReference type="EMBL" id="ORY65136.1"/>
    </source>
</evidence>
<dbReference type="STRING" id="1141098.A0A1Y2E1C0"/>
<sequence length="378" mass="42456">MYNLLQIKLMVLDGGGVRGISAILQLGLIMKTVNRKLKRPRGQHLLPWQVFSLIGGTSTGGILAVMLGRLKMSTDECLDEYCKLSKIVFQPKRARADIPRRAADRLTADERFDADVLEQQIRAVIEKKIGDADIPLMDDEGEISPCRVFVCSKMSSVGHVSLLRSYENENQPDSISDRCKLWEACRATSAASTFFSPCKIAGRVFIDGALGMNNPVEAVWQEAKDLWGDGNTVIISLGTGEKPSTTTHEGLTGIVKTLEEIATETQNTANRFIQRNNDLVERDFYYRFNVPGLGRVGLHEYQRVELLEEQTDGYLNRHEISQRLLRCAEKLREVCQSPLFGTSPPVFSLPMRMAIEYNYEPSTRRRITLNECIHGWGG</sequence>
<dbReference type="SUPFAM" id="SSF52151">
    <property type="entry name" value="FabD/lysophospholipase-like"/>
    <property type="match status" value="1"/>
</dbReference>
<evidence type="ECO:0000256" key="2">
    <source>
        <dbReference type="ARBA" id="ARBA00022963"/>
    </source>
</evidence>
<dbReference type="InterPro" id="IPR002641">
    <property type="entry name" value="PNPLA_dom"/>
</dbReference>
<feature type="short sequence motif" description="DGA/G" evidence="4">
    <location>
        <begin position="207"/>
        <end position="209"/>
    </location>
</feature>
<evidence type="ECO:0000256" key="4">
    <source>
        <dbReference type="PROSITE-ProRule" id="PRU01161"/>
    </source>
</evidence>
<dbReference type="Pfam" id="PF01734">
    <property type="entry name" value="Patatin"/>
    <property type="match status" value="1"/>
</dbReference>
<dbReference type="CDD" id="cd07216">
    <property type="entry name" value="Pat17_PNPLA8_PNPLA9_like3"/>
    <property type="match status" value="1"/>
</dbReference>
<dbReference type="Proteomes" id="UP000193689">
    <property type="component" value="Unassembled WGS sequence"/>
</dbReference>
<dbReference type="PANTHER" id="PTHR24185">
    <property type="entry name" value="CALCIUM-INDEPENDENT PHOSPHOLIPASE A2-GAMMA"/>
    <property type="match status" value="1"/>
</dbReference>
<name>A0A1Y2E1C0_9PEZI</name>
<dbReference type="EMBL" id="MCFJ01000006">
    <property type="protein sequence ID" value="ORY65136.1"/>
    <property type="molecule type" value="Genomic_DNA"/>
</dbReference>
<dbReference type="Gene3D" id="3.40.1090.10">
    <property type="entry name" value="Cytosolic phospholipase A2 catalytic domain"/>
    <property type="match status" value="1"/>
</dbReference>
<dbReference type="AlphaFoldDB" id="A0A1Y2E1C0"/>
<keyword evidence="7" id="KW-0808">Transferase</keyword>
<feature type="domain" description="PNPLA" evidence="6">
    <location>
        <begin position="10"/>
        <end position="220"/>
    </location>
</feature>
<dbReference type="OrthoDB" id="1658288at2759"/>
<gene>
    <name evidence="7" type="ORF">BCR38DRAFT_341562</name>
</gene>
<evidence type="ECO:0000313" key="8">
    <source>
        <dbReference type="Proteomes" id="UP000193689"/>
    </source>
</evidence>
<feature type="transmembrane region" description="Helical" evidence="5">
    <location>
        <begin position="45"/>
        <end position="67"/>
    </location>
</feature>
<accession>A0A1Y2E1C0</accession>
<feature type="active site" description="Nucleophile" evidence="4">
    <location>
        <position position="58"/>
    </location>
</feature>
<dbReference type="GO" id="GO:0016740">
    <property type="term" value="F:transferase activity"/>
    <property type="evidence" value="ECO:0007669"/>
    <property type="project" value="UniProtKB-KW"/>
</dbReference>
<dbReference type="GO" id="GO:0046486">
    <property type="term" value="P:glycerolipid metabolic process"/>
    <property type="evidence" value="ECO:0007669"/>
    <property type="project" value="UniProtKB-ARBA"/>
</dbReference>
<keyword evidence="3 4" id="KW-0443">Lipid metabolism</keyword>
<dbReference type="InterPro" id="IPR016035">
    <property type="entry name" value="Acyl_Trfase/lysoPLipase"/>
</dbReference>
<dbReference type="InParanoid" id="A0A1Y2E1C0"/>
<organism evidence="7 8">
    <name type="scientific">Pseudomassariella vexata</name>
    <dbReference type="NCBI Taxonomy" id="1141098"/>
    <lineage>
        <taxon>Eukaryota</taxon>
        <taxon>Fungi</taxon>
        <taxon>Dikarya</taxon>
        <taxon>Ascomycota</taxon>
        <taxon>Pezizomycotina</taxon>
        <taxon>Sordariomycetes</taxon>
        <taxon>Xylariomycetidae</taxon>
        <taxon>Amphisphaeriales</taxon>
        <taxon>Pseudomassariaceae</taxon>
        <taxon>Pseudomassariella</taxon>
    </lineage>
</organism>
<reference evidence="7 8" key="1">
    <citation type="submission" date="2016-07" db="EMBL/GenBank/DDBJ databases">
        <title>Pervasive Adenine N6-methylation of Active Genes in Fungi.</title>
        <authorList>
            <consortium name="DOE Joint Genome Institute"/>
            <person name="Mondo S.J."/>
            <person name="Dannebaum R.O."/>
            <person name="Kuo R.C."/>
            <person name="Labutti K."/>
            <person name="Haridas S."/>
            <person name="Kuo A."/>
            <person name="Salamov A."/>
            <person name="Ahrendt S.R."/>
            <person name="Lipzen A."/>
            <person name="Sullivan W."/>
            <person name="Andreopoulos W.B."/>
            <person name="Clum A."/>
            <person name="Lindquist E."/>
            <person name="Daum C."/>
            <person name="Ramamoorthy G.K."/>
            <person name="Gryganskyi A."/>
            <person name="Culley D."/>
            <person name="Magnuson J.K."/>
            <person name="James T.Y."/>
            <person name="O'Malley M.A."/>
            <person name="Stajich J.E."/>
            <person name="Spatafora J.W."/>
            <person name="Visel A."/>
            <person name="Grigoriev I.V."/>
        </authorList>
    </citation>
    <scope>NUCLEOTIDE SEQUENCE [LARGE SCALE GENOMIC DNA]</scope>
    <source>
        <strain evidence="7 8">CBS 129021</strain>
    </source>
</reference>
<evidence type="ECO:0000256" key="1">
    <source>
        <dbReference type="ARBA" id="ARBA00022801"/>
    </source>
</evidence>
<evidence type="ECO:0000256" key="5">
    <source>
        <dbReference type="SAM" id="Phobius"/>
    </source>
</evidence>
<proteinExistence type="predicted"/>
<keyword evidence="5" id="KW-0472">Membrane</keyword>
<evidence type="ECO:0000259" key="6">
    <source>
        <dbReference type="PROSITE" id="PS51635"/>
    </source>
</evidence>
<protein>
    <submittedName>
        <fullName evidence="7">Acyl transferase/acyl hydrolase/lysophospholipase</fullName>
    </submittedName>
</protein>
<feature type="active site" description="Proton acceptor" evidence="4">
    <location>
        <position position="207"/>
    </location>
</feature>
<dbReference type="PROSITE" id="PS51635">
    <property type="entry name" value="PNPLA"/>
    <property type="match status" value="1"/>
</dbReference>
<dbReference type="GO" id="GO:0047499">
    <property type="term" value="F:calcium-independent phospholipase A2 activity"/>
    <property type="evidence" value="ECO:0007669"/>
    <property type="project" value="TreeGrafter"/>
</dbReference>
<dbReference type="RefSeq" id="XP_040716288.1">
    <property type="nucleotide sequence ID" value="XM_040855878.1"/>
</dbReference>
<keyword evidence="5" id="KW-0812">Transmembrane</keyword>
<keyword evidence="8" id="KW-1185">Reference proteome</keyword>
<keyword evidence="5" id="KW-1133">Transmembrane helix</keyword>
<dbReference type="GO" id="GO:0016042">
    <property type="term" value="P:lipid catabolic process"/>
    <property type="evidence" value="ECO:0007669"/>
    <property type="project" value="UniProtKB-UniRule"/>
</dbReference>
<keyword evidence="2 4" id="KW-0442">Lipid degradation</keyword>
<feature type="short sequence motif" description="GXSXG" evidence="4">
    <location>
        <begin position="56"/>
        <end position="60"/>
    </location>
</feature>
<dbReference type="GO" id="GO:0019369">
    <property type="term" value="P:arachidonate metabolic process"/>
    <property type="evidence" value="ECO:0007669"/>
    <property type="project" value="TreeGrafter"/>
</dbReference>
<dbReference type="PANTHER" id="PTHR24185:SF1">
    <property type="entry name" value="CALCIUM-INDEPENDENT PHOSPHOLIPASE A2-GAMMA"/>
    <property type="match status" value="1"/>
</dbReference>